<dbReference type="EMBL" id="LR899012">
    <property type="protein sequence ID" value="CAD7088501.1"/>
    <property type="molecule type" value="Genomic_DNA"/>
</dbReference>
<keyword evidence="2" id="KW-1185">Reference proteome</keyword>
<organism evidence="1 2">
    <name type="scientific">Hermetia illucens</name>
    <name type="common">Black soldier fly</name>
    <dbReference type="NCBI Taxonomy" id="343691"/>
    <lineage>
        <taxon>Eukaryota</taxon>
        <taxon>Metazoa</taxon>
        <taxon>Ecdysozoa</taxon>
        <taxon>Arthropoda</taxon>
        <taxon>Hexapoda</taxon>
        <taxon>Insecta</taxon>
        <taxon>Pterygota</taxon>
        <taxon>Neoptera</taxon>
        <taxon>Endopterygota</taxon>
        <taxon>Diptera</taxon>
        <taxon>Brachycera</taxon>
        <taxon>Stratiomyomorpha</taxon>
        <taxon>Stratiomyidae</taxon>
        <taxon>Hermetiinae</taxon>
        <taxon>Hermetia</taxon>
    </lineage>
</organism>
<accession>A0A7R8Z091</accession>
<evidence type="ECO:0000313" key="2">
    <source>
        <dbReference type="Proteomes" id="UP000594454"/>
    </source>
</evidence>
<dbReference type="Proteomes" id="UP000594454">
    <property type="component" value="Chromosome 4"/>
</dbReference>
<protein>
    <submittedName>
        <fullName evidence="1">Uncharacterized protein</fullName>
    </submittedName>
</protein>
<gene>
    <name evidence="1" type="ORF">HERILL_LOCUS11117</name>
</gene>
<reference evidence="1 2" key="1">
    <citation type="submission" date="2020-11" db="EMBL/GenBank/DDBJ databases">
        <authorList>
            <person name="Wallbank WR R."/>
            <person name="Pardo Diaz C."/>
            <person name="Kozak K."/>
            <person name="Martin S."/>
            <person name="Jiggins C."/>
            <person name="Moest M."/>
            <person name="Warren A I."/>
            <person name="Generalovic N T."/>
            <person name="Byers J.R.P. K."/>
            <person name="Montejo-Kovacevich G."/>
            <person name="Yen C E."/>
        </authorList>
    </citation>
    <scope>NUCLEOTIDE SEQUENCE [LARGE SCALE GENOMIC DNA]</scope>
</reference>
<dbReference type="AlphaFoldDB" id="A0A7R8Z091"/>
<evidence type="ECO:0000313" key="1">
    <source>
        <dbReference type="EMBL" id="CAD7088501.1"/>
    </source>
</evidence>
<proteinExistence type="predicted"/>
<name>A0A7R8Z091_HERIL</name>
<sequence>MAARRKEKYLFAAFQLIPPPKKGAAVDRGHLVISESYFRLDCVIQDLSPRALPRRRILESLSTSRPYIPYI</sequence>